<evidence type="ECO:0000313" key="2">
    <source>
        <dbReference type="EMBL" id="WAQ87263.1"/>
    </source>
</evidence>
<dbReference type="RefSeq" id="XP_053022818.1">
    <property type="nucleotide sequence ID" value="XM_053171567.1"/>
</dbReference>
<evidence type="ECO:0000256" key="1">
    <source>
        <dbReference type="SAM" id="MobiDB-lite"/>
    </source>
</evidence>
<feature type="region of interest" description="Disordered" evidence="1">
    <location>
        <begin position="1"/>
        <end position="44"/>
    </location>
</feature>
<feature type="compositionally biased region" description="Basic and acidic residues" evidence="1">
    <location>
        <begin position="1"/>
        <end position="13"/>
    </location>
</feature>
<keyword evidence="3" id="KW-1185">Reference proteome</keyword>
<organism evidence="2 3">
    <name type="scientific">Puccinia triticina</name>
    <dbReference type="NCBI Taxonomy" id="208348"/>
    <lineage>
        <taxon>Eukaryota</taxon>
        <taxon>Fungi</taxon>
        <taxon>Dikarya</taxon>
        <taxon>Basidiomycota</taxon>
        <taxon>Pucciniomycotina</taxon>
        <taxon>Pucciniomycetes</taxon>
        <taxon>Pucciniales</taxon>
        <taxon>Pucciniaceae</taxon>
        <taxon>Puccinia</taxon>
    </lineage>
</organism>
<sequence>MDKDSPQLVDKDSPQLVDEDSPQLVDKDSPQPVDEDSPQLVDEDRPQLVDLLIVAKKVWMNDQVLATPRAPTTIPKSRMRTKKQ</sequence>
<feature type="region of interest" description="Disordered" evidence="1">
    <location>
        <begin position="65"/>
        <end position="84"/>
    </location>
</feature>
<accession>A0ABY7CPT6</accession>
<evidence type="ECO:0000313" key="3">
    <source>
        <dbReference type="Proteomes" id="UP001164743"/>
    </source>
</evidence>
<dbReference type="GeneID" id="77812462"/>
<protein>
    <submittedName>
        <fullName evidence="2">Uncharacterized protein</fullName>
    </submittedName>
</protein>
<proteinExistence type="predicted"/>
<dbReference type="Proteomes" id="UP001164743">
    <property type="component" value="Chromosome 8A"/>
</dbReference>
<dbReference type="EMBL" id="CP110428">
    <property type="protein sequence ID" value="WAQ87263.1"/>
    <property type="molecule type" value="Genomic_DNA"/>
</dbReference>
<reference evidence="2" key="1">
    <citation type="submission" date="2022-10" db="EMBL/GenBank/DDBJ databases">
        <title>Puccinia triticina Genome sequencing and assembly.</title>
        <authorList>
            <person name="Li C."/>
        </authorList>
    </citation>
    <scope>NUCLEOTIDE SEQUENCE</scope>
    <source>
        <strain evidence="2">Pt15</strain>
    </source>
</reference>
<gene>
    <name evidence="2" type="ORF">PtA15_8A167</name>
</gene>
<name>A0ABY7CPT6_9BASI</name>